<evidence type="ECO:0000313" key="2">
    <source>
        <dbReference type="EMBL" id="CAD7252441.1"/>
    </source>
</evidence>
<dbReference type="Proteomes" id="UP000677054">
    <property type="component" value="Unassembled WGS sequence"/>
</dbReference>
<organism evidence="2">
    <name type="scientific">Darwinula stevensoni</name>
    <dbReference type="NCBI Taxonomy" id="69355"/>
    <lineage>
        <taxon>Eukaryota</taxon>
        <taxon>Metazoa</taxon>
        <taxon>Ecdysozoa</taxon>
        <taxon>Arthropoda</taxon>
        <taxon>Crustacea</taxon>
        <taxon>Oligostraca</taxon>
        <taxon>Ostracoda</taxon>
        <taxon>Podocopa</taxon>
        <taxon>Podocopida</taxon>
        <taxon>Darwinulocopina</taxon>
        <taxon>Darwinuloidea</taxon>
        <taxon>Darwinulidae</taxon>
        <taxon>Darwinula</taxon>
    </lineage>
</organism>
<gene>
    <name evidence="2" type="ORF">DSTB1V02_LOCUS12199</name>
</gene>
<dbReference type="EMBL" id="CAJPEV010004434">
    <property type="protein sequence ID" value="CAG0901778.1"/>
    <property type="molecule type" value="Genomic_DNA"/>
</dbReference>
<dbReference type="AlphaFoldDB" id="A0A7R9FRJ3"/>
<evidence type="ECO:0000313" key="3">
    <source>
        <dbReference type="Proteomes" id="UP000677054"/>
    </source>
</evidence>
<feature type="compositionally biased region" description="Polar residues" evidence="1">
    <location>
        <begin position="92"/>
        <end position="102"/>
    </location>
</feature>
<name>A0A7R9FRJ3_9CRUS</name>
<protein>
    <submittedName>
        <fullName evidence="2">Uncharacterized protein</fullName>
    </submittedName>
</protein>
<keyword evidence="3" id="KW-1185">Reference proteome</keyword>
<accession>A0A7R9FRJ3</accession>
<feature type="region of interest" description="Disordered" evidence="1">
    <location>
        <begin position="61"/>
        <end position="106"/>
    </location>
</feature>
<dbReference type="EMBL" id="LR903951">
    <property type="protein sequence ID" value="CAD7252441.1"/>
    <property type="molecule type" value="Genomic_DNA"/>
</dbReference>
<sequence length="178" mass="19915">MRRECTYVAMGFMDQTGKVSADTIIGFLGDGLSSQDEEGHEGWNRSKMNAVDDYRQTVLTKPLTADDGSIPRQKPRKTPDEEVAENGLQPMYPSQSITNDPTLWSPPRYKNPRLQFEGRQSVACTTQAARARSSLSKLLSLPESATGRLLQTSVDPIPFVDPPIKEVERLRRRCSICE</sequence>
<proteinExistence type="predicted"/>
<reference evidence="2" key="1">
    <citation type="submission" date="2020-11" db="EMBL/GenBank/DDBJ databases">
        <authorList>
            <person name="Tran Van P."/>
        </authorList>
    </citation>
    <scope>NUCLEOTIDE SEQUENCE</scope>
</reference>
<evidence type="ECO:0000256" key="1">
    <source>
        <dbReference type="SAM" id="MobiDB-lite"/>
    </source>
</evidence>